<organism evidence="2 3">
    <name type="scientific">Candidatus Roizmanbacteria bacterium RIFCSPHIGHO2_01_FULL_39_24</name>
    <dbReference type="NCBI Taxonomy" id="1802032"/>
    <lineage>
        <taxon>Bacteria</taxon>
        <taxon>Candidatus Roizmaniibacteriota</taxon>
    </lineage>
</organism>
<accession>A0A1F7GFT0</accession>
<gene>
    <name evidence="2" type="ORF">A2799_01775</name>
</gene>
<protein>
    <recommendedName>
        <fullName evidence="4">Glutamyl-tRNA amidotransferase</fullName>
    </recommendedName>
</protein>
<dbReference type="InterPro" id="IPR003789">
    <property type="entry name" value="Asn/Gln_tRNA_amidoTrase-B-like"/>
</dbReference>
<dbReference type="InterPro" id="IPR023168">
    <property type="entry name" value="GatB_Yqey_C_2"/>
</dbReference>
<keyword evidence="1" id="KW-0175">Coiled coil</keyword>
<dbReference type="GO" id="GO:0016884">
    <property type="term" value="F:carbon-nitrogen ligase activity, with glutamine as amido-N-donor"/>
    <property type="evidence" value="ECO:0007669"/>
    <property type="project" value="InterPro"/>
</dbReference>
<dbReference type="PANTHER" id="PTHR28055:SF1">
    <property type="entry name" value="ALTERED INHERITANCE OF MITOCHONDRIA PROTEIN 41, MITOCHONDRIAL"/>
    <property type="match status" value="1"/>
</dbReference>
<evidence type="ECO:0000256" key="1">
    <source>
        <dbReference type="SAM" id="Coils"/>
    </source>
</evidence>
<proteinExistence type="predicted"/>
<evidence type="ECO:0008006" key="4">
    <source>
        <dbReference type="Google" id="ProtNLM"/>
    </source>
</evidence>
<dbReference type="Proteomes" id="UP000176850">
    <property type="component" value="Unassembled WGS sequence"/>
</dbReference>
<dbReference type="PANTHER" id="PTHR28055">
    <property type="entry name" value="ALTERED INHERITANCE OF MITOCHONDRIA PROTEIN 41, MITOCHONDRIAL"/>
    <property type="match status" value="1"/>
</dbReference>
<dbReference type="Pfam" id="PF09424">
    <property type="entry name" value="YqeY"/>
    <property type="match status" value="1"/>
</dbReference>
<reference evidence="2 3" key="1">
    <citation type="journal article" date="2016" name="Nat. Commun.">
        <title>Thousands of microbial genomes shed light on interconnected biogeochemical processes in an aquifer system.</title>
        <authorList>
            <person name="Anantharaman K."/>
            <person name="Brown C.T."/>
            <person name="Hug L.A."/>
            <person name="Sharon I."/>
            <person name="Castelle C.J."/>
            <person name="Probst A.J."/>
            <person name="Thomas B.C."/>
            <person name="Singh A."/>
            <person name="Wilkins M.J."/>
            <person name="Karaoz U."/>
            <person name="Brodie E.L."/>
            <person name="Williams K.H."/>
            <person name="Hubbard S.S."/>
            <person name="Banfield J.F."/>
        </authorList>
    </citation>
    <scope>NUCLEOTIDE SEQUENCE [LARGE SCALE GENOMIC DNA]</scope>
</reference>
<sequence length="147" mass="16561">MLIDTIAQDQTSALKNHAEETLATLRLLLSEIKNKQIELQKELSDEEVVSVIRRQVKQLTDSRDMFEKGGRNDLVAENTSQIEILKKYLPSELGDDELVAEIERIMRENAETIAKNTNAVFGIVIGQLKSKADPSRITKILKEKLGT</sequence>
<dbReference type="Gene3D" id="1.10.10.410">
    <property type="match status" value="1"/>
</dbReference>
<dbReference type="SUPFAM" id="SSF89095">
    <property type="entry name" value="GatB/YqeY motif"/>
    <property type="match status" value="1"/>
</dbReference>
<evidence type="ECO:0000313" key="3">
    <source>
        <dbReference type="Proteomes" id="UP000176850"/>
    </source>
</evidence>
<feature type="coiled-coil region" evidence="1">
    <location>
        <begin position="15"/>
        <end position="42"/>
    </location>
</feature>
<dbReference type="InterPro" id="IPR019004">
    <property type="entry name" value="YqeY/Aim41"/>
</dbReference>
<name>A0A1F7GFT0_9BACT</name>
<evidence type="ECO:0000313" key="2">
    <source>
        <dbReference type="EMBL" id="OGK17725.1"/>
    </source>
</evidence>
<dbReference type="AlphaFoldDB" id="A0A1F7GFT0"/>
<dbReference type="Gene3D" id="1.10.1510.10">
    <property type="entry name" value="Uncharacterised protein YqeY/AIM41 PF09424, N-terminal domain"/>
    <property type="match status" value="1"/>
</dbReference>
<dbReference type="EMBL" id="MFZH01000038">
    <property type="protein sequence ID" value="OGK17725.1"/>
    <property type="molecule type" value="Genomic_DNA"/>
</dbReference>
<comment type="caution">
    <text evidence="2">The sequence shown here is derived from an EMBL/GenBank/DDBJ whole genome shotgun (WGS) entry which is preliminary data.</text>
</comment>
<dbReference type="InterPro" id="IPR042184">
    <property type="entry name" value="YqeY/Aim41_N"/>
</dbReference>